<evidence type="ECO:0000256" key="7">
    <source>
        <dbReference type="ARBA" id="ARBA00023136"/>
    </source>
</evidence>
<accession>A0ABT4VVI8</accession>
<feature type="domain" description="ABC transmembrane type-1" evidence="9">
    <location>
        <begin position="51"/>
        <end position="267"/>
    </location>
</feature>
<evidence type="ECO:0000256" key="5">
    <source>
        <dbReference type="ARBA" id="ARBA00022692"/>
    </source>
</evidence>
<evidence type="ECO:0000256" key="3">
    <source>
        <dbReference type="ARBA" id="ARBA00022448"/>
    </source>
</evidence>
<evidence type="ECO:0000256" key="1">
    <source>
        <dbReference type="ARBA" id="ARBA00004651"/>
    </source>
</evidence>
<dbReference type="InterPro" id="IPR050809">
    <property type="entry name" value="UgpAE/MalFG_permease"/>
</dbReference>
<dbReference type="PANTHER" id="PTHR43227">
    <property type="entry name" value="BLL4140 PROTEIN"/>
    <property type="match status" value="1"/>
</dbReference>
<organism evidence="10 11">
    <name type="scientific">Hoeflea poritis</name>
    <dbReference type="NCBI Taxonomy" id="2993659"/>
    <lineage>
        <taxon>Bacteria</taxon>
        <taxon>Pseudomonadati</taxon>
        <taxon>Pseudomonadota</taxon>
        <taxon>Alphaproteobacteria</taxon>
        <taxon>Hyphomicrobiales</taxon>
        <taxon>Rhizobiaceae</taxon>
        <taxon>Hoeflea</taxon>
    </lineage>
</organism>
<dbReference type="Proteomes" id="UP001148313">
    <property type="component" value="Unassembled WGS sequence"/>
</dbReference>
<evidence type="ECO:0000256" key="4">
    <source>
        <dbReference type="ARBA" id="ARBA00022475"/>
    </source>
</evidence>
<feature type="transmembrane region" description="Helical" evidence="8">
    <location>
        <begin position="250"/>
        <end position="274"/>
    </location>
</feature>
<comment type="caution">
    <text evidence="10">The sequence shown here is derived from an EMBL/GenBank/DDBJ whole genome shotgun (WGS) entry which is preliminary data.</text>
</comment>
<comment type="similarity">
    <text evidence="2 8">Belongs to the binding-protein-dependent transport system permease family.</text>
</comment>
<dbReference type="RefSeq" id="WP_271092600.1">
    <property type="nucleotide sequence ID" value="NZ_JAPJZH010000029.1"/>
</dbReference>
<reference evidence="10" key="1">
    <citation type="submission" date="2022-11" db="EMBL/GenBank/DDBJ databases">
        <title>Hoeflea poritis sp. nov., isolated from scleractinian coral Porites lutea.</title>
        <authorList>
            <person name="Zhang G."/>
            <person name="Wei Q."/>
            <person name="Cai L."/>
        </authorList>
    </citation>
    <scope>NUCLEOTIDE SEQUENCE</scope>
    <source>
        <strain evidence="10">E7-10</strain>
    </source>
</reference>
<evidence type="ECO:0000313" key="11">
    <source>
        <dbReference type="Proteomes" id="UP001148313"/>
    </source>
</evidence>
<evidence type="ECO:0000256" key="8">
    <source>
        <dbReference type="RuleBase" id="RU363032"/>
    </source>
</evidence>
<gene>
    <name evidence="10" type="ORF">OOZ53_25440</name>
</gene>
<feature type="transmembrane region" description="Helical" evidence="8">
    <location>
        <begin position="92"/>
        <end position="110"/>
    </location>
</feature>
<keyword evidence="11" id="KW-1185">Reference proteome</keyword>
<keyword evidence="4" id="KW-1003">Cell membrane</keyword>
<evidence type="ECO:0000313" key="10">
    <source>
        <dbReference type="EMBL" id="MDA4848725.1"/>
    </source>
</evidence>
<feature type="transmembrane region" description="Helical" evidence="8">
    <location>
        <begin position="55"/>
        <end position="80"/>
    </location>
</feature>
<feature type="transmembrane region" description="Helical" evidence="8">
    <location>
        <begin position="141"/>
        <end position="163"/>
    </location>
</feature>
<comment type="subcellular location">
    <subcellularLocation>
        <location evidence="1 8">Cell membrane</location>
        <topology evidence="1 8">Multi-pass membrane protein</topology>
    </subcellularLocation>
</comment>
<keyword evidence="7 8" id="KW-0472">Membrane</keyword>
<dbReference type="EMBL" id="JAPJZH010000029">
    <property type="protein sequence ID" value="MDA4848725.1"/>
    <property type="molecule type" value="Genomic_DNA"/>
</dbReference>
<dbReference type="PROSITE" id="PS50928">
    <property type="entry name" value="ABC_TM1"/>
    <property type="match status" value="1"/>
</dbReference>
<dbReference type="InterPro" id="IPR000515">
    <property type="entry name" value="MetI-like"/>
</dbReference>
<keyword evidence="3 8" id="KW-0813">Transport</keyword>
<name>A0ABT4VVI8_9HYPH</name>
<protein>
    <submittedName>
        <fullName evidence="10">Sugar ABC transporter permease</fullName>
    </submittedName>
</protein>
<keyword evidence="5 8" id="KW-0812">Transmembrane</keyword>
<feature type="transmembrane region" description="Helical" evidence="8">
    <location>
        <begin position="192"/>
        <end position="213"/>
    </location>
</feature>
<sequence>MLSPYLALLLFFGVAPVLYALGLSFMDTIDWVFWGFTNYEFVLQDFRLVESITNVFQYVAIWLTMMLIGIGALSLMLDALSDRSAAILRTSFFLPGAITSSAIVILWLFLLDPAVSPYGSLFEALGWENRQQVVSHMGYPMVFSLMAYLAYSGGWIVVIGGALKGISTEVIEASRVDGANQFQIATRIKLPMVWRSLALMAILSFANGIQMFVEPQLMALAGRQYSRPDWSVNQLAFQYAFNLGDFGASAAMSTMLLAAAIFISLCVVFGTRFYKMD</sequence>
<dbReference type="CDD" id="cd06261">
    <property type="entry name" value="TM_PBP2"/>
    <property type="match status" value="1"/>
</dbReference>
<evidence type="ECO:0000259" key="9">
    <source>
        <dbReference type="PROSITE" id="PS50928"/>
    </source>
</evidence>
<evidence type="ECO:0000256" key="2">
    <source>
        <dbReference type="ARBA" id="ARBA00009306"/>
    </source>
</evidence>
<dbReference type="InterPro" id="IPR035906">
    <property type="entry name" value="MetI-like_sf"/>
</dbReference>
<proteinExistence type="inferred from homology"/>
<dbReference type="PANTHER" id="PTHR43227:SF7">
    <property type="entry name" value="ARABINOOLIGOSACCHARIDES TRANSPORT SYSTEM PERMEASE PROTEIN ARAP"/>
    <property type="match status" value="1"/>
</dbReference>
<dbReference type="SUPFAM" id="SSF161098">
    <property type="entry name" value="MetI-like"/>
    <property type="match status" value="1"/>
</dbReference>
<dbReference type="Pfam" id="PF00528">
    <property type="entry name" value="BPD_transp_1"/>
    <property type="match status" value="1"/>
</dbReference>
<dbReference type="Gene3D" id="1.10.3720.10">
    <property type="entry name" value="MetI-like"/>
    <property type="match status" value="1"/>
</dbReference>
<evidence type="ECO:0000256" key="6">
    <source>
        <dbReference type="ARBA" id="ARBA00022989"/>
    </source>
</evidence>
<keyword evidence="6 8" id="KW-1133">Transmembrane helix</keyword>